<dbReference type="PANTHER" id="PTHR46961">
    <property type="entry name" value="DYNEIN HEAVY CHAIN 1, AXONEMAL-LIKE PROTEIN"/>
    <property type="match status" value="1"/>
</dbReference>
<feature type="domain" description="Dynein heavy chain C-terminal" evidence="2">
    <location>
        <begin position="241"/>
        <end position="542"/>
    </location>
</feature>
<feature type="compositionally biased region" description="Polar residues" evidence="1">
    <location>
        <begin position="774"/>
        <end position="783"/>
    </location>
</feature>
<dbReference type="Pfam" id="PF18199">
    <property type="entry name" value="Dynein_C"/>
    <property type="match status" value="1"/>
</dbReference>
<protein>
    <submittedName>
        <fullName evidence="3">DYH1B-like protein</fullName>
    </submittedName>
</protein>
<dbReference type="InterPro" id="IPR043160">
    <property type="entry name" value="Dynein_C_barrel"/>
</dbReference>
<evidence type="ECO:0000259" key="2">
    <source>
        <dbReference type="Pfam" id="PF18199"/>
    </source>
</evidence>
<accession>A0ABY7ECD8</accession>
<dbReference type="InterPro" id="IPR026983">
    <property type="entry name" value="DHC"/>
</dbReference>
<feature type="region of interest" description="Disordered" evidence="1">
    <location>
        <begin position="1"/>
        <end position="24"/>
    </location>
</feature>
<dbReference type="EMBL" id="CP111016">
    <property type="protein sequence ID" value="WAR04811.1"/>
    <property type="molecule type" value="Genomic_DNA"/>
</dbReference>
<feature type="compositionally biased region" description="Acidic residues" evidence="1">
    <location>
        <begin position="569"/>
        <end position="595"/>
    </location>
</feature>
<name>A0ABY7ECD8_MYAAR</name>
<sequence>MDVTQPDMSEATTDSGEGSSEPPLAINYKSPQSFLHTAIVSTMKQVPPKVWEAVLQESQAIRNIAFSISIIQAMLVARQLFGAQGLSQFYPFSNVQTGQAITLVVYENTAFSEFDQAYVVALVRSVIHNIYTDSSGTLVLGTVAIPTPPANTAMISCLYNFFNSSSTKFIQNMDHMFETQNMEAGEVSITQENEVNVKHLRSSLDLCVEELPPLLELGSVPESTQNTTYNFPYHRPSVISIATASSTFMPETLGYECLWLNSLLCHIRQQISELQDRLLSGPEALPLNHMASVLSLQEEHVPVSWVHPNSQPSTHSLVSWLEDMMKRYNQLHTFVKCGMVPTFTDGVIGDNPVIGHGHLNKLWLGGLVNPEALLTALKQEKAVVSQCSLEDVGSFFFVRIKSLFLKFMMINDNNLIVFECVVLDSDSTTDYDVDEGGLFITNVHLQGAAWDYDNDCLQDATVSHYPIIACFSSALFNIPSIYLKPVLRSESPDQETQENRNKKIYTCPMFMNRSRQYQVSELQLNCPPPVDTWYLARVALVLDAGLPEDGVKKSRSYLMNLRPQAIIQDEQEPEDEESEEELDELEPDDESDAEEIGGHSEPSQLSYRPMSPKAPPLPPGLGLLREPPMAEEEQGSAKSKGGKNSPANRKTPTRKTPSRTPPKTTPRKTPSLPTFPEGEQDGQKTQPKGQSPVGAMKTPSPPAGPRKTPSPRQTSAGRLSRIQKQGSASKGRTSRGSKKEFDGEEENRPFSQAHEEPVTQVEVENGDETGGDPNVQQQGSVDSPRSGRAEV</sequence>
<feature type="compositionally biased region" description="Polar residues" evidence="1">
    <location>
        <begin position="1"/>
        <end position="18"/>
    </location>
</feature>
<feature type="compositionally biased region" description="Polar residues" evidence="1">
    <location>
        <begin position="710"/>
        <end position="731"/>
    </location>
</feature>
<feature type="region of interest" description="Disordered" evidence="1">
    <location>
        <begin position="563"/>
        <end position="791"/>
    </location>
</feature>
<organism evidence="3 4">
    <name type="scientific">Mya arenaria</name>
    <name type="common">Soft-shell clam</name>
    <dbReference type="NCBI Taxonomy" id="6604"/>
    <lineage>
        <taxon>Eukaryota</taxon>
        <taxon>Metazoa</taxon>
        <taxon>Spiralia</taxon>
        <taxon>Lophotrochozoa</taxon>
        <taxon>Mollusca</taxon>
        <taxon>Bivalvia</taxon>
        <taxon>Autobranchia</taxon>
        <taxon>Heteroconchia</taxon>
        <taxon>Euheterodonta</taxon>
        <taxon>Imparidentia</taxon>
        <taxon>Neoheterodontei</taxon>
        <taxon>Myida</taxon>
        <taxon>Myoidea</taxon>
        <taxon>Myidae</taxon>
        <taxon>Mya</taxon>
    </lineage>
</organism>
<keyword evidence="4" id="KW-1185">Reference proteome</keyword>
<dbReference type="PANTHER" id="PTHR46961:SF21">
    <property type="entry name" value="LOW QUALITY PROTEIN: DYNEIN BETA CHAIN, FLAGELLAR OUTER ARM-LIKE"/>
    <property type="match status" value="1"/>
</dbReference>
<evidence type="ECO:0000313" key="4">
    <source>
        <dbReference type="Proteomes" id="UP001164746"/>
    </source>
</evidence>
<dbReference type="Gene3D" id="3.10.490.20">
    <property type="match status" value="1"/>
</dbReference>
<gene>
    <name evidence="3" type="ORF">MAR_020180</name>
</gene>
<evidence type="ECO:0000313" key="3">
    <source>
        <dbReference type="EMBL" id="WAR04811.1"/>
    </source>
</evidence>
<dbReference type="Proteomes" id="UP001164746">
    <property type="component" value="Chromosome 5"/>
</dbReference>
<reference evidence="3" key="1">
    <citation type="submission" date="2022-11" db="EMBL/GenBank/DDBJ databases">
        <title>Centuries of genome instability and evolution in soft-shell clam transmissible cancer (bioRxiv).</title>
        <authorList>
            <person name="Hart S.F.M."/>
            <person name="Yonemitsu M.A."/>
            <person name="Giersch R.M."/>
            <person name="Beal B.F."/>
            <person name="Arriagada G."/>
            <person name="Davis B.W."/>
            <person name="Ostrander E.A."/>
            <person name="Goff S.P."/>
            <person name="Metzger M.J."/>
        </authorList>
    </citation>
    <scope>NUCLEOTIDE SEQUENCE</scope>
    <source>
        <strain evidence="3">MELC-2E11</strain>
        <tissue evidence="3">Siphon/mantle</tissue>
    </source>
</reference>
<evidence type="ECO:0000256" key="1">
    <source>
        <dbReference type="SAM" id="MobiDB-lite"/>
    </source>
</evidence>
<proteinExistence type="predicted"/>
<dbReference type="Gene3D" id="1.20.1270.280">
    <property type="match status" value="1"/>
</dbReference>
<dbReference type="InterPro" id="IPR041228">
    <property type="entry name" value="Dynein_C"/>
</dbReference>